<evidence type="ECO:0000313" key="2">
    <source>
        <dbReference type="EMBL" id="QJA86835.1"/>
    </source>
</evidence>
<reference evidence="2" key="1">
    <citation type="submission" date="2020-03" db="EMBL/GenBank/DDBJ databases">
        <title>The deep terrestrial virosphere.</title>
        <authorList>
            <person name="Holmfeldt K."/>
            <person name="Nilsson E."/>
            <person name="Simone D."/>
            <person name="Lopez-Fernandez M."/>
            <person name="Wu X."/>
            <person name="de Brujin I."/>
            <person name="Lundin D."/>
            <person name="Andersson A."/>
            <person name="Bertilsson S."/>
            <person name="Dopson M."/>
        </authorList>
    </citation>
    <scope>NUCLEOTIDE SEQUENCE</scope>
    <source>
        <strain evidence="1">MM415A01807</strain>
        <strain evidence="2">MM415B03115</strain>
    </source>
</reference>
<accession>A0A6M3L075</accession>
<gene>
    <name evidence="1" type="ORF">MM415A01807_0012</name>
    <name evidence="2" type="ORF">MM415B03115_0006</name>
</gene>
<organism evidence="2">
    <name type="scientific">viral metagenome</name>
    <dbReference type="NCBI Taxonomy" id="1070528"/>
    <lineage>
        <taxon>unclassified sequences</taxon>
        <taxon>metagenomes</taxon>
        <taxon>organismal metagenomes</taxon>
    </lineage>
</organism>
<dbReference type="EMBL" id="MT142662">
    <property type="protein sequence ID" value="QJA86835.1"/>
    <property type="molecule type" value="Genomic_DNA"/>
</dbReference>
<evidence type="ECO:0000313" key="1">
    <source>
        <dbReference type="EMBL" id="QJA75362.1"/>
    </source>
</evidence>
<protein>
    <submittedName>
        <fullName evidence="2">Uncharacterized protein</fullName>
    </submittedName>
</protein>
<proteinExistence type="predicted"/>
<dbReference type="EMBL" id="MT142158">
    <property type="protein sequence ID" value="QJA75362.1"/>
    <property type="molecule type" value="Genomic_DNA"/>
</dbReference>
<name>A0A6M3L075_9ZZZZ</name>
<sequence>MKYDERTGKYVFEQDGIFAQVKEMNDLCNKTLELEGLSPLCAQWKAKEE</sequence>
<dbReference type="AlphaFoldDB" id="A0A6M3L075"/>